<evidence type="ECO:0000313" key="2">
    <source>
        <dbReference type="Proteomes" id="UP000238982"/>
    </source>
</evidence>
<evidence type="ECO:0000313" key="1">
    <source>
        <dbReference type="EMBL" id="PRF59669.1"/>
    </source>
</evidence>
<comment type="caution">
    <text evidence="1">The sequence shown here is derived from an EMBL/GenBank/DDBJ whole genome shotgun (WGS) entry which is preliminary data.</text>
</comment>
<name>A0A2S9MLQ1_9BURK</name>
<reference evidence="1 2" key="1">
    <citation type="submission" date="2018-03" db="EMBL/GenBank/DDBJ databases">
        <authorList>
            <person name="Keele B.F."/>
        </authorList>
    </citation>
    <scope>NUCLEOTIDE SEQUENCE [LARGE SCALE GENOMIC DNA]</scope>
    <source>
        <strain evidence="1 2">AU19729</strain>
    </source>
</reference>
<dbReference type="EMBL" id="PVGH01000066">
    <property type="protein sequence ID" value="PRF59669.1"/>
    <property type="molecule type" value="Genomic_DNA"/>
</dbReference>
<gene>
    <name evidence="1" type="ORF">C6Q15_16660</name>
</gene>
<protein>
    <submittedName>
        <fullName evidence="1">Uncharacterized protein</fullName>
    </submittedName>
</protein>
<dbReference type="AlphaFoldDB" id="A0A2S9MLQ1"/>
<proteinExistence type="predicted"/>
<dbReference type="Proteomes" id="UP000238982">
    <property type="component" value="Unassembled WGS sequence"/>
</dbReference>
<organism evidence="1 2">
    <name type="scientific">Burkholderia multivorans</name>
    <dbReference type="NCBI Taxonomy" id="87883"/>
    <lineage>
        <taxon>Bacteria</taxon>
        <taxon>Pseudomonadati</taxon>
        <taxon>Pseudomonadota</taxon>
        <taxon>Betaproteobacteria</taxon>
        <taxon>Burkholderiales</taxon>
        <taxon>Burkholderiaceae</taxon>
        <taxon>Burkholderia</taxon>
        <taxon>Burkholderia cepacia complex</taxon>
    </lineage>
</organism>
<accession>A0A2S9MLQ1</accession>
<sequence length="63" mass="6905">MRAIVSRSASHLCATRVNHAHIARTSSDESHDIRARPARTRLGAIVGARRIPLPTMRIAIVPL</sequence>